<dbReference type="Proteomes" id="UP000027586">
    <property type="component" value="Unassembled WGS sequence"/>
</dbReference>
<dbReference type="EMBL" id="CBTN010000008">
    <property type="protein sequence ID" value="CDH50836.1"/>
    <property type="molecule type" value="Genomic_DNA"/>
</dbReference>
<evidence type="ECO:0000313" key="3">
    <source>
        <dbReference type="Proteomes" id="UP000027586"/>
    </source>
</evidence>
<organism evidence="2 3">
    <name type="scientific">Lichtheimia corymbifera JMRC:FSU:9682</name>
    <dbReference type="NCBI Taxonomy" id="1263082"/>
    <lineage>
        <taxon>Eukaryota</taxon>
        <taxon>Fungi</taxon>
        <taxon>Fungi incertae sedis</taxon>
        <taxon>Mucoromycota</taxon>
        <taxon>Mucoromycotina</taxon>
        <taxon>Mucoromycetes</taxon>
        <taxon>Mucorales</taxon>
        <taxon>Lichtheimiaceae</taxon>
        <taxon>Lichtheimia</taxon>
    </lineage>
</organism>
<accession>A0A068RPC3</accession>
<sequence length="100" mass="11638">MQLSVFSNFHNEAWRLYENEIAQHAREHLVRKFQGRDGQSKGYGPPTLPKFPIHSSSDAPIQTFHNETCNSKMNEVDQHDSANLHTKFEIRDEESQGYSY</sequence>
<name>A0A068RPC3_9FUNG</name>
<evidence type="ECO:0000313" key="2">
    <source>
        <dbReference type="EMBL" id="CDH50836.1"/>
    </source>
</evidence>
<dbReference type="VEuPathDB" id="FungiDB:LCOR_02525.1"/>
<dbReference type="AlphaFoldDB" id="A0A068RPC3"/>
<reference evidence="2" key="1">
    <citation type="submission" date="2013-08" db="EMBL/GenBank/DDBJ databases">
        <title>Gene expansion shapes genome architecture in the human pathogen Lichtheimia corymbifera: an evolutionary genomics analysis in the ancient terrestrial Mucorales (Mucoromycotina).</title>
        <authorList>
            <person name="Schwartze V.U."/>
            <person name="Winter S."/>
            <person name="Shelest E."/>
            <person name="Marcet-Houben M."/>
            <person name="Horn F."/>
            <person name="Wehner S."/>
            <person name="Hoffmann K."/>
            <person name="Riege K."/>
            <person name="Sammeth M."/>
            <person name="Nowrousian M."/>
            <person name="Valiante V."/>
            <person name="Linde J."/>
            <person name="Jacobsen I.D."/>
            <person name="Marz M."/>
            <person name="Brakhage A.A."/>
            <person name="Gabaldon T."/>
            <person name="Bocker S."/>
            <person name="Voigt K."/>
        </authorList>
    </citation>
    <scope>NUCLEOTIDE SEQUENCE [LARGE SCALE GENOMIC DNA]</scope>
    <source>
        <strain evidence="2">FSU 9682</strain>
    </source>
</reference>
<feature type="region of interest" description="Disordered" evidence="1">
    <location>
        <begin position="79"/>
        <end position="100"/>
    </location>
</feature>
<comment type="caution">
    <text evidence="2">The sequence shown here is derived from an EMBL/GenBank/DDBJ whole genome shotgun (WGS) entry which is preliminary data.</text>
</comment>
<gene>
    <name evidence="2" type="ORF">LCOR_02525.1</name>
</gene>
<protein>
    <submittedName>
        <fullName evidence="2">Uncharacterized protein</fullName>
    </submittedName>
</protein>
<feature type="compositionally biased region" description="Basic and acidic residues" evidence="1">
    <location>
        <begin position="79"/>
        <end position="94"/>
    </location>
</feature>
<evidence type="ECO:0000256" key="1">
    <source>
        <dbReference type="SAM" id="MobiDB-lite"/>
    </source>
</evidence>
<proteinExistence type="predicted"/>
<feature type="region of interest" description="Disordered" evidence="1">
    <location>
        <begin position="34"/>
        <end position="57"/>
    </location>
</feature>
<keyword evidence="3" id="KW-1185">Reference proteome</keyword>